<evidence type="ECO:0000313" key="2">
    <source>
        <dbReference type="EMBL" id="MCL1107656.1"/>
    </source>
</evidence>
<evidence type="ECO:0000313" key="3">
    <source>
        <dbReference type="Proteomes" id="UP001139408"/>
    </source>
</evidence>
<evidence type="ECO:0000259" key="1">
    <source>
        <dbReference type="PROSITE" id="PS50943"/>
    </source>
</evidence>
<dbReference type="InterPro" id="IPR010982">
    <property type="entry name" value="Lambda_DNA-bd_dom_sf"/>
</dbReference>
<dbReference type="GO" id="GO:0001046">
    <property type="term" value="F:core promoter sequence-specific DNA binding"/>
    <property type="evidence" value="ECO:0007669"/>
    <property type="project" value="TreeGrafter"/>
</dbReference>
<proteinExistence type="predicted"/>
<dbReference type="RefSeq" id="WP_188927100.1">
    <property type="nucleotide sequence ID" value="NZ_BMQI01000078.1"/>
</dbReference>
<sequence length="139" mass="15479">MLVFAEVTKMAGVITSQLPILTGISSASEHMQALALMDELIEQYDDNLILIEALGNAITRYEDESVRFEAFNHRQGEIDTAVATLKVLMDQYGLNTTDFENEIGKKSMVSQVLAGKKNLTREHIMNLAHRFGVSPAVFF</sequence>
<accession>A0A9X1Z777</accession>
<dbReference type="SUPFAM" id="SSF47413">
    <property type="entry name" value="lambda repressor-like DNA-binding domains"/>
    <property type="match status" value="1"/>
</dbReference>
<dbReference type="InterPro" id="IPR039060">
    <property type="entry name" value="Antitox_HigA"/>
</dbReference>
<reference evidence="2" key="1">
    <citation type="submission" date="2022-01" db="EMBL/GenBank/DDBJ databases">
        <title>Whole genome-based taxonomy of the Shewanellaceae.</title>
        <authorList>
            <person name="Martin-Rodriguez A.J."/>
        </authorList>
    </citation>
    <scope>NUCLEOTIDE SEQUENCE</scope>
    <source>
        <strain evidence="2">DSM 23803</strain>
    </source>
</reference>
<keyword evidence="3" id="KW-1185">Reference proteome</keyword>
<name>A0A9X1Z777_9GAMM</name>
<dbReference type="PANTHER" id="PTHR40455:SF1">
    <property type="entry name" value="ANTITOXIN HIGA"/>
    <property type="match status" value="1"/>
</dbReference>
<dbReference type="Proteomes" id="UP001139408">
    <property type="component" value="Unassembled WGS sequence"/>
</dbReference>
<dbReference type="Gene3D" id="1.10.260.40">
    <property type="entry name" value="lambda repressor-like DNA-binding domains"/>
    <property type="match status" value="1"/>
</dbReference>
<dbReference type="EMBL" id="JAKILJ010000075">
    <property type="protein sequence ID" value="MCL1107656.1"/>
    <property type="molecule type" value="Genomic_DNA"/>
</dbReference>
<dbReference type="AlphaFoldDB" id="A0A9X1Z777"/>
<dbReference type="GO" id="GO:0006355">
    <property type="term" value="P:regulation of DNA-templated transcription"/>
    <property type="evidence" value="ECO:0007669"/>
    <property type="project" value="InterPro"/>
</dbReference>
<comment type="caution">
    <text evidence="2">The sequence shown here is derived from an EMBL/GenBank/DDBJ whole genome shotgun (WGS) entry which is preliminary data.</text>
</comment>
<organism evidence="2 3">
    <name type="scientific">Shewanella algicola</name>
    <dbReference type="NCBI Taxonomy" id="640633"/>
    <lineage>
        <taxon>Bacteria</taxon>
        <taxon>Pseudomonadati</taxon>
        <taxon>Pseudomonadota</taxon>
        <taxon>Gammaproteobacteria</taxon>
        <taxon>Alteromonadales</taxon>
        <taxon>Shewanellaceae</taxon>
        <taxon>Shewanella</taxon>
    </lineage>
</organism>
<feature type="domain" description="HTH cro/C1-type" evidence="1">
    <location>
        <begin position="85"/>
        <end position="138"/>
    </location>
</feature>
<dbReference type="PANTHER" id="PTHR40455">
    <property type="entry name" value="ANTITOXIN HIGA"/>
    <property type="match status" value="1"/>
</dbReference>
<gene>
    <name evidence="2" type="ORF">L2749_20840</name>
</gene>
<dbReference type="InterPro" id="IPR001387">
    <property type="entry name" value="Cro/C1-type_HTH"/>
</dbReference>
<protein>
    <submittedName>
        <fullName evidence="2">Transcriptional regulator</fullName>
    </submittedName>
</protein>
<dbReference type="PROSITE" id="PS50943">
    <property type="entry name" value="HTH_CROC1"/>
    <property type="match status" value="1"/>
</dbReference>